<sequence length="327" mass="37293">MINKFRAIIESGILSFALFWSFVFVYKWLLAPEDWVAVVLISIAHYLTAVFCGYWAGWRSRTDGWIWGIIGYFLFKGLASLLHVHAVLPFPIHIKLLGYIPILTLLMFGGVIGEQRARYAPVSQRNMALYPVIKRILDFFVSIIILLMLAPIMLGVAFIIKITSPGPTFFHQKRVGQHGRIINVIKFRTMIQDADDVVDRLQLLKEQEDQSCQIKDDPRVFPFGKFLRTTSLDELPQFINIAKGEMSLVGPRPLVPDELEASETRTLKRLEVKPGLTGMAQINGRGNLTFDERMDMDLAYVDGQSLWLDLKIILVTIWQVLARHGAY</sequence>
<dbReference type="AlphaFoldDB" id="A0A2M7TAQ3"/>
<name>A0A2M7TAQ3_9ACTN</name>
<feature type="transmembrane region" description="Helical" evidence="2">
    <location>
        <begin position="64"/>
        <end position="84"/>
    </location>
</feature>
<dbReference type="EMBL" id="PFNG01000030">
    <property type="protein sequence ID" value="PIZ42069.1"/>
    <property type="molecule type" value="Genomic_DNA"/>
</dbReference>
<reference evidence="5" key="1">
    <citation type="submission" date="2017-09" db="EMBL/GenBank/DDBJ databases">
        <title>Depth-based differentiation of microbial function through sediment-hosted aquifers and enrichment of novel symbionts in the deep terrestrial subsurface.</title>
        <authorList>
            <person name="Probst A.J."/>
            <person name="Ladd B."/>
            <person name="Jarett J.K."/>
            <person name="Geller-Mcgrath D.E."/>
            <person name="Sieber C.M.K."/>
            <person name="Emerson J.B."/>
            <person name="Anantharaman K."/>
            <person name="Thomas B.C."/>
            <person name="Malmstrom R."/>
            <person name="Stieglmeier M."/>
            <person name="Klingl A."/>
            <person name="Woyke T."/>
            <person name="Ryan C.M."/>
            <person name="Banfield J.F."/>
        </authorList>
    </citation>
    <scope>NUCLEOTIDE SEQUENCE [LARGE SCALE GENOMIC DNA]</scope>
</reference>
<accession>A0A2M7TAQ3</accession>
<evidence type="ECO:0000313" key="5">
    <source>
        <dbReference type="Proteomes" id="UP000230956"/>
    </source>
</evidence>
<dbReference type="Pfam" id="PF02397">
    <property type="entry name" value="Bac_transf"/>
    <property type="match status" value="1"/>
</dbReference>
<feature type="domain" description="Bacterial sugar transferase" evidence="3">
    <location>
        <begin position="134"/>
        <end position="321"/>
    </location>
</feature>
<comment type="similarity">
    <text evidence="1">Belongs to the bacterial sugar transferase family.</text>
</comment>
<evidence type="ECO:0000259" key="3">
    <source>
        <dbReference type="Pfam" id="PF02397"/>
    </source>
</evidence>
<dbReference type="PANTHER" id="PTHR30576:SF10">
    <property type="entry name" value="SLL5057 PROTEIN"/>
    <property type="match status" value="1"/>
</dbReference>
<gene>
    <name evidence="4" type="ORF">COY37_01065</name>
</gene>
<feature type="transmembrane region" description="Helical" evidence="2">
    <location>
        <begin position="136"/>
        <end position="160"/>
    </location>
</feature>
<evidence type="ECO:0000256" key="2">
    <source>
        <dbReference type="SAM" id="Phobius"/>
    </source>
</evidence>
<dbReference type="PANTHER" id="PTHR30576">
    <property type="entry name" value="COLANIC BIOSYNTHESIS UDP-GLUCOSE LIPID CARRIER TRANSFERASE"/>
    <property type="match status" value="1"/>
</dbReference>
<evidence type="ECO:0000256" key="1">
    <source>
        <dbReference type="ARBA" id="ARBA00006464"/>
    </source>
</evidence>
<dbReference type="RefSeq" id="WP_286679173.1">
    <property type="nucleotide sequence ID" value="NZ_MNXI01000133.1"/>
</dbReference>
<feature type="transmembrane region" description="Helical" evidence="2">
    <location>
        <begin position="96"/>
        <end position="115"/>
    </location>
</feature>
<keyword evidence="2" id="KW-0812">Transmembrane</keyword>
<organism evidence="4 5">
    <name type="scientific">Candidatus Aquicultor secundus</name>
    <dbReference type="NCBI Taxonomy" id="1973895"/>
    <lineage>
        <taxon>Bacteria</taxon>
        <taxon>Bacillati</taxon>
        <taxon>Actinomycetota</taxon>
        <taxon>Candidatus Aquicultoria</taxon>
        <taxon>Candidatus Aquicultorales</taxon>
        <taxon>Candidatus Aquicultoraceae</taxon>
        <taxon>Candidatus Aquicultor</taxon>
    </lineage>
</organism>
<protein>
    <recommendedName>
        <fullName evidence="3">Bacterial sugar transferase domain-containing protein</fullName>
    </recommendedName>
</protein>
<keyword evidence="2" id="KW-1133">Transmembrane helix</keyword>
<comment type="caution">
    <text evidence="4">The sequence shown here is derived from an EMBL/GenBank/DDBJ whole genome shotgun (WGS) entry which is preliminary data.</text>
</comment>
<dbReference type="GO" id="GO:0016780">
    <property type="term" value="F:phosphotransferase activity, for other substituted phosphate groups"/>
    <property type="evidence" value="ECO:0007669"/>
    <property type="project" value="TreeGrafter"/>
</dbReference>
<keyword evidence="2" id="KW-0472">Membrane</keyword>
<dbReference type="InterPro" id="IPR003362">
    <property type="entry name" value="Bact_transf"/>
</dbReference>
<feature type="transmembrane region" description="Helical" evidence="2">
    <location>
        <begin position="7"/>
        <end position="29"/>
    </location>
</feature>
<proteinExistence type="inferred from homology"/>
<dbReference type="Proteomes" id="UP000230956">
    <property type="component" value="Unassembled WGS sequence"/>
</dbReference>
<feature type="transmembrane region" description="Helical" evidence="2">
    <location>
        <begin position="35"/>
        <end position="57"/>
    </location>
</feature>
<evidence type="ECO:0000313" key="4">
    <source>
        <dbReference type="EMBL" id="PIZ42069.1"/>
    </source>
</evidence>